<reference evidence="2" key="1">
    <citation type="submission" date="2016-03" db="EMBL/GenBank/DDBJ databases">
        <title>Characterization of Acinetobacter baumannii phage vB_AbaM_ME3.</title>
        <authorList>
            <person name="Buttimer C.T.H."/>
            <person name="Elbreki M."/>
            <person name="Coffey A."/>
        </authorList>
    </citation>
    <scope>NUCLEOTIDE SEQUENCE [LARGE SCALE GENOMIC DNA]</scope>
</reference>
<sequence>MNDSEVYTFKVRYYLDRDSIQELNSLSHNELMDILQRLYISSDKEYVEITLSLSSSGGVNILFVDDYPIVKNQFITLYNGEVTDESEY</sequence>
<dbReference type="EMBL" id="KU935715">
    <property type="protein sequence ID" value="AND75217.1"/>
    <property type="molecule type" value="Genomic_DNA"/>
</dbReference>
<evidence type="ECO:0000313" key="2">
    <source>
        <dbReference type="Proteomes" id="UP000225947"/>
    </source>
</evidence>
<gene>
    <name evidence="1" type="ORF">ME3_56</name>
</gene>
<accession>A0A172Q047</accession>
<evidence type="ECO:0000313" key="1">
    <source>
        <dbReference type="EMBL" id="AND75217.1"/>
    </source>
</evidence>
<organism evidence="1 2">
    <name type="scientific">Acinetobacter phage vB_AbaM_ME3</name>
    <dbReference type="NCBI Taxonomy" id="1837876"/>
    <lineage>
        <taxon>Viruses</taxon>
        <taxon>Duplodnaviria</taxon>
        <taxon>Heunggongvirae</taxon>
        <taxon>Uroviricota</taxon>
        <taxon>Caudoviricetes</taxon>
        <taxon>Metrivirus</taxon>
        <taxon>Metrivirus ME3</taxon>
    </lineage>
</organism>
<proteinExistence type="predicted"/>
<keyword evidence="2" id="KW-1185">Reference proteome</keyword>
<dbReference type="Proteomes" id="UP000225947">
    <property type="component" value="Segment"/>
</dbReference>
<name>A0A172Q047_9CAUD</name>
<protein>
    <submittedName>
        <fullName evidence="1">Uncharacterized protein</fullName>
    </submittedName>
</protein>